<dbReference type="SUPFAM" id="SSF49493">
    <property type="entry name" value="HSP40/DnaJ peptide-binding domain"/>
    <property type="match status" value="2"/>
</dbReference>
<accession>A0ABP0FQW3</accession>
<dbReference type="CDD" id="cd10747">
    <property type="entry name" value="DnaJ_C"/>
    <property type="match status" value="1"/>
</dbReference>
<dbReference type="Gene3D" id="1.10.287.110">
    <property type="entry name" value="DnaJ domain"/>
    <property type="match status" value="1"/>
</dbReference>
<reference evidence="3 4" key="1">
    <citation type="submission" date="2024-02" db="EMBL/GenBank/DDBJ databases">
        <authorList>
            <person name="Daric V."/>
            <person name="Darras S."/>
        </authorList>
    </citation>
    <scope>NUCLEOTIDE SEQUENCE [LARGE SCALE GENOMIC DNA]</scope>
</reference>
<dbReference type="PANTHER" id="PTHR24078:SF519">
    <property type="entry name" value="DNAJ HOMOLOG SUBFAMILY B MEMBER 13"/>
    <property type="match status" value="1"/>
</dbReference>
<dbReference type="PANTHER" id="PTHR24078">
    <property type="entry name" value="DNAJ HOMOLOG SUBFAMILY C MEMBER"/>
    <property type="match status" value="1"/>
</dbReference>
<comment type="caution">
    <text evidence="3">The sequence shown here is derived from an EMBL/GenBank/DDBJ whole genome shotgun (WGS) entry which is preliminary data.</text>
</comment>
<dbReference type="InterPro" id="IPR036869">
    <property type="entry name" value="J_dom_sf"/>
</dbReference>
<gene>
    <name evidence="3" type="ORF">CVLEPA_LOCUS11649</name>
</gene>
<evidence type="ECO:0000313" key="4">
    <source>
        <dbReference type="Proteomes" id="UP001642483"/>
    </source>
</evidence>
<dbReference type="InterPro" id="IPR018253">
    <property type="entry name" value="DnaJ_domain_CS"/>
</dbReference>
<dbReference type="CDD" id="cd06257">
    <property type="entry name" value="DnaJ"/>
    <property type="match status" value="1"/>
</dbReference>
<dbReference type="Pfam" id="PF00226">
    <property type="entry name" value="DnaJ"/>
    <property type="match status" value="1"/>
</dbReference>
<dbReference type="Gene3D" id="2.60.260.20">
    <property type="entry name" value="Urease metallochaperone UreE, N-terminal domain"/>
    <property type="match status" value="2"/>
</dbReference>
<dbReference type="InterPro" id="IPR008971">
    <property type="entry name" value="HSP40/DnaJ_pept-bd"/>
</dbReference>
<dbReference type="PRINTS" id="PR00625">
    <property type="entry name" value="JDOMAIN"/>
</dbReference>
<dbReference type="PROSITE" id="PS00636">
    <property type="entry name" value="DNAJ_1"/>
    <property type="match status" value="1"/>
</dbReference>
<evidence type="ECO:0000313" key="3">
    <source>
        <dbReference type="EMBL" id="CAK8681448.1"/>
    </source>
</evidence>
<dbReference type="InterPro" id="IPR002939">
    <property type="entry name" value="DnaJ_C"/>
</dbReference>
<dbReference type="Pfam" id="PF01556">
    <property type="entry name" value="DnaJ_C"/>
    <property type="match status" value="1"/>
</dbReference>
<protein>
    <recommendedName>
        <fullName evidence="2">J domain-containing protein</fullName>
    </recommendedName>
</protein>
<keyword evidence="1" id="KW-0143">Chaperone</keyword>
<dbReference type="SUPFAM" id="SSF46565">
    <property type="entry name" value="Chaperone J-domain"/>
    <property type="match status" value="1"/>
</dbReference>
<sequence>MGVDYYAILGLTRNASDAEIKKAYRKLALKYHPDKNKEPGATEKFKQIAEAYDVLHDPQKRATYDQFGEEGLKGGIPSNDGGGFTSGYTFHGDPEKVFRDFFGGSNPFADFFDTNGDFMTGFGGIRGRGRKKQDPPIERDLFLSLEELFHGCIKKMKISRRVMNEDGHTSSIRDKILSIQVKPGWKAGTKVTFPQEGDQGPNNVPADIVFIVRDKQHPLFRRSGNDLVYVAKIPLGKALIGCSIEVPTLDGRLLNIPINDIVHPKYTKTVPAEGMPNSKRPAERGDLVIEFDIQFPDQLTPEKKQLIRQALLI</sequence>
<dbReference type="InterPro" id="IPR051339">
    <property type="entry name" value="DnaJ_subfamily_B"/>
</dbReference>
<proteinExistence type="predicted"/>
<evidence type="ECO:0000259" key="2">
    <source>
        <dbReference type="PROSITE" id="PS50076"/>
    </source>
</evidence>
<dbReference type="Proteomes" id="UP001642483">
    <property type="component" value="Unassembled WGS sequence"/>
</dbReference>
<dbReference type="EMBL" id="CAWYQH010000079">
    <property type="protein sequence ID" value="CAK8681448.1"/>
    <property type="molecule type" value="Genomic_DNA"/>
</dbReference>
<name>A0ABP0FQW3_CLALP</name>
<dbReference type="InterPro" id="IPR001623">
    <property type="entry name" value="DnaJ_domain"/>
</dbReference>
<dbReference type="SMART" id="SM00271">
    <property type="entry name" value="DnaJ"/>
    <property type="match status" value="1"/>
</dbReference>
<dbReference type="PROSITE" id="PS50076">
    <property type="entry name" value="DNAJ_2"/>
    <property type="match status" value="1"/>
</dbReference>
<feature type="domain" description="J" evidence="2">
    <location>
        <begin position="4"/>
        <end position="68"/>
    </location>
</feature>
<organism evidence="3 4">
    <name type="scientific">Clavelina lepadiformis</name>
    <name type="common">Light-bulb sea squirt</name>
    <name type="synonym">Ascidia lepadiformis</name>
    <dbReference type="NCBI Taxonomy" id="159417"/>
    <lineage>
        <taxon>Eukaryota</taxon>
        <taxon>Metazoa</taxon>
        <taxon>Chordata</taxon>
        <taxon>Tunicata</taxon>
        <taxon>Ascidiacea</taxon>
        <taxon>Aplousobranchia</taxon>
        <taxon>Clavelinidae</taxon>
        <taxon>Clavelina</taxon>
    </lineage>
</organism>
<evidence type="ECO:0000256" key="1">
    <source>
        <dbReference type="ARBA" id="ARBA00023186"/>
    </source>
</evidence>
<keyword evidence="4" id="KW-1185">Reference proteome</keyword>